<keyword evidence="10" id="KW-0539">Nucleus</keyword>
<evidence type="ECO:0000256" key="9">
    <source>
        <dbReference type="ARBA" id="ARBA00023125"/>
    </source>
</evidence>
<dbReference type="Gene3D" id="3.40.50.300">
    <property type="entry name" value="P-loop containing nucleotide triphosphate hydrolases"/>
    <property type="match status" value="1"/>
</dbReference>
<reference evidence="14" key="1">
    <citation type="journal article" date="2020" name="Fungal Divers.">
        <title>Resolving the Mortierellaceae phylogeny through synthesis of multi-gene phylogenetics and phylogenomics.</title>
        <authorList>
            <person name="Vandepol N."/>
            <person name="Liber J."/>
            <person name="Desiro A."/>
            <person name="Na H."/>
            <person name="Kennedy M."/>
            <person name="Barry K."/>
            <person name="Grigoriev I.V."/>
            <person name="Miller A.N."/>
            <person name="O'Donnell K."/>
            <person name="Stajich J.E."/>
            <person name="Bonito G."/>
        </authorList>
    </citation>
    <scope>NUCLEOTIDE SEQUENCE</scope>
    <source>
        <strain evidence="14">NRRL 28262</strain>
    </source>
</reference>
<evidence type="ECO:0000259" key="12">
    <source>
        <dbReference type="PROSITE" id="PS51192"/>
    </source>
</evidence>
<dbReference type="SUPFAM" id="SSF52540">
    <property type="entry name" value="P-loop containing nucleoside triphosphate hydrolases"/>
    <property type="match status" value="2"/>
</dbReference>
<feature type="region of interest" description="Disordered" evidence="11">
    <location>
        <begin position="15"/>
        <end position="148"/>
    </location>
</feature>
<dbReference type="PROSITE" id="PS51194">
    <property type="entry name" value="HELICASE_CTER"/>
    <property type="match status" value="1"/>
</dbReference>
<evidence type="ECO:0000313" key="14">
    <source>
        <dbReference type="EMBL" id="KAG0280259.1"/>
    </source>
</evidence>
<evidence type="ECO:0000256" key="11">
    <source>
        <dbReference type="SAM" id="MobiDB-lite"/>
    </source>
</evidence>
<feature type="domain" description="Helicase C-terminal" evidence="13">
    <location>
        <begin position="994"/>
        <end position="1145"/>
    </location>
</feature>
<evidence type="ECO:0000256" key="4">
    <source>
        <dbReference type="ARBA" id="ARBA00022741"/>
    </source>
</evidence>
<accession>A0AAD4HA91</accession>
<evidence type="ECO:0000256" key="8">
    <source>
        <dbReference type="ARBA" id="ARBA00022853"/>
    </source>
</evidence>
<keyword evidence="15" id="KW-1185">Reference proteome</keyword>
<evidence type="ECO:0000256" key="2">
    <source>
        <dbReference type="ARBA" id="ARBA00007025"/>
    </source>
</evidence>
<feature type="region of interest" description="Disordered" evidence="11">
    <location>
        <begin position="268"/>
        <end position="291"/>
    </location>
</feature>
<dbReference type="InterPro" id="IPR027417">
    <property type="entry name" value="P-loop_NTPase"/>
</dbReference>
<feature type="compositionally biased region" description="Low complexity" evidence="11">
    <location>
        <begin position="25"/>
        <end position="72"/>
    </location>
</feature>
<evidence type="ECO:0000259" key="13">
    <source>
        <dbReference type="PROSITE" id="PS51194"/>
    </source>
</evidence>
<proteinExistence type="inferred from homology"/>
<evidence type="ECO:0000256" key="10">
    <source>
        <dbReference type="ARBA" id="ARBA00023242"/>
    </source>
</evidence>
<dbReference type="InterPro" id="IPR049730">
    <property type="entry name" value="SNF2/RAD54-like_C"/>
</dbReference>
<keyword evidence="6" id="KW-0347">Helicase</keyword>
<keyword evidence="7" id="KW-0067">ATP-binding</keyword>
<dbReference type="AlphaFoldDB" id="A0AAD4HA91"/>
<dbReference type="GO" id="GO:0003677">
    <property type="term" value="F:DNA binding"/>
    <property type="evidence" value="ECO:0007669"/>
    <property type="project" value="UniProtKB-KW"/>
</dbReference>
<comment type="subcellular location">
    <subcellularLocation>
        <location evidence="1">Nucleus</location>
    </subcellularLocation>
</comment>
<feature type="region of interest" description="Disordered" evidence="11">
    <location>
        <begin position="389"/>
        <end position="420"/>
    </location>
</feature>
<keyword evidence="9" id="KW-0238">DNA-binding</keyword>
<dbReference type="PANTHER" id="PTHR10799">
    <property type="entry name" value="SNF2/RAD54 HELICASE FAMILY"/>
    <property type="match status" value="1"/>
</dbReference>
<dbReference type="InterPro" id="IPR038718">
    <property type="entry name" value="SNF2-like_sf"/>
</dbReference>
<dbReference type="GO" id="GO:0005694">
    <property type="term" value="C:chromosome"/>
    <property type="evidence" value="ECO:0007669"/>
    <property type="project" value="UniProtKB-ARBA"/>
</dbReference>
<dbReference type="CDD" id="cd17998">
    <property type="entry name" value="DEXHc_SMARCAD1"/>
    <property type="match status" value="1"/>
</dbReference>
<dbReference type="InterPro" id="IPR014001">
    <property type="entry name" value="Helicase_ATP-bd"/>
</dbReference>
<dbReference type="FunFam" id="3.40.50.10810:FF:000014">
    <property type="entry name" value="SWI/SNF-related matrix-associated actin-dependent regulator of chromatin subfamily A containing DEAD/H box 1"/>
    <property type="match status" value="1"/>
</dbReference>
<comment type="caution">
    <text evidence="14">The sequence shown here is derived from an EMBL/GenBank/DDBJ whole genome shotgun (WGS) entry which is preliminary data.</text>
</comment>
<sequence>MSALQRLQEFRFKKAQEAVGGNKSPAAAPGTLTATTTVKTASPVPTTTTSHIISRSSTPTTSSSSSSNNSSRDISKERRSGPLIVPGSSDIELDSDSDVDLRKGVNNLSTYSPARRMSPKASGSPKGSVSKTSSSLSASQSSHLSSQTTLPFKKLVGSFRYTGQDAMPGSSPSDLLSDQSLSSPGQSESDEDNDVVMTGARNGNSGGSNGHSNLTKPFKRQIVSSDDEDDIVEIKPRRRLVKKGDLNRAATTSDVQVPQRRRLVKRALLNSDSDDSKTYKPIMIPSDDADDDDDVRVASTLDETLAQLQNSFPDAKFRDLKAALDEADGEYGLAAALLTSKNNNLFDLSNDQHSDAEVRVHSSHSAQNNRLDRLMQKPSSFKAIPMPVKSAPVPARQKAQSVESDAFSEDSGDSYDEGGRSTYYAQDRKEERALEFFNEATMLELQELSGCSKTQATGVIALRPFDNFDQMCVLLRKTKGVGERIVNSYLTTTDAIRAVDNMLKTVDRVREDLVGTLSVWCGDENGKLFESGTNSNKVTEGTAGTADGEEEDEPGMGLLNVDVDRASTTPEGRAAMKHFIRRQPRNMASGFQLKGYQLLGINWLALLWRKKLSGILADEMGLGKTAQVIAFLAHLKETGEEGPFLIVVPASTISNWMREFDRFCPELDVRSYYGSQAEREEMRYELEQDPTYNVIVTTYSLAAGNNDERKFLNRRNFKGIVLDEGHMIKNCSSARYKQLMSIKTSFRLLLTGTPLQNNLEELLSLMVFIMPKLFAEHEEVLRTMFKVKVDATSEKSTLLSQERIIRARHMLAPFVLRRKKVHVLKDLPRKVEHVIYCDLLPAQRTLYDTVMKSSTLQDVLEDQLDAEPDVIELDSMSASDKAKSAAGKKAGPKKQTAASKKATATAFANILMQLRKAADHPMLFRELYADATLKKMAKVITQEIEFCDSNIDYVEEDMTVMTDFELDRLCKQYKSVNKFALPGEPWMEACKVRELQKLLLRLINEENSRVLIFSQFTMVLDILEPVMQTMGFKYLRMDGSSKVEERQPMIDSFNDDQSNKVFLLSTKAGGFGINLTGANVVIMFDLDYNPHNVKQAEDRAHRVGQTRQVDVYKLIGRNTIEEQIYQLANLKLKLDQHVSQDDAAKASTESSASGSSTPSAGILSLIKQSWKASHGTNTSIRP</sequence>
<feature type="compositionally biased region" description="Acidic residues" evidence="11">
    <location>
        <begin position="406"/>
        <end position="416"/>
    </location>
</feature>
<dbReference type="GO" id="GO:0005634">
    <property type="term" value="C:nucleus"/>
    <property type="evidence" value="ECO:0007669"/>
    <property type="project" value="UniProtKB-SubCell"/>
</dbReference>
<evidence type="ECO:0000256" key="6">
    <source>
        <dbReference type="ARBA" id="ARBA00022806"/>
    </source>
</evidence>
<protein>
    <recommendedName>
        <fullName evidence="3">DNA helicase</fullName>
        <ecNumber evidence="3">3.6.4.12</ecNumber>
    </recommendedName>
</protein>
<dbReference type="Proteomes" id="UP001194580">
    <property type="component" value="Unassembled WGS sequence"/>
</dbReference>
<dbReference type="GO" id="GO:0006325">
    <property type="term" value="P:chromatin organization"/>
    <property type="evidence" value="ECO:0007669"/>
    <property type="project" value="UniProtKB-KW"/>
</dbReference>
<dbReference type="SMART" id="SM00487">
    <property type="entry name" value="DEXDc"/>
    <property type="match status" value="1"/>
</dbReference>
<dbReference type="InterPro" id="IPR000330">
    <property type="entry name" value="SNF2_N"/>
</dbReference>
<gene>
    <name evidence="14" type="ORF">BGZ95_010779</name>
</gene>
<evidence type="ECO:0000256" key="5">
    <source>
        <dbReference type="ARBA" id="ARBA00022801"/>
    </source>
</evidence>
<feature type="region of interest" description="Disordered" evidence="11">
    <location>
        <begin position="163"/>
        <end position="229"/>
    </location>
</feature>
<evidence type="ECO:0000313" key="15">
    <source>
        <dbReference type="Proteomes" id="UP001194580"/>
    </source>
</evidence>
<feature type="compositionally biased region" description="Low complexity" evidence="11">
    <location>
        <begin position="122"/>
        <end position="148"/>
    </location>
</feature>
<dbReference type="PROSITE" id="PS51192">
    <property type="entry name" value="HELICASE_ATP_BIND_1"/>
    <property type="match status" value="1"/>
</dbReference>
<dbReference type="CDD" id="cd18793">
    <property type="entry name" value="SF2_C_SNF"/>
    <property type="match status" value="1"/>
</dbReference>
<organism evidence="14 15">
    <name type="scientific">Linnemannia exigua</name>
    <dbReference type="NCBI Taxonomy" id="604196"/>
    <lineage>
        <taxon>Eukaryota</taxon>
        <taxon>Fungi</taxon>
        <taxon>Fungi incertae sedis</taxon>
        <taxon>Mucoromycota</taxon>
        <taxon>Mortierellomycotina</taxon>
        <taxon>Mortierellomycetes</taxon>
        <taxon>Mortierellales</taxon>
        <taxon>Mortierellaceae</taxon>
        <taxon>Linnemannia</taxon>
    </lineage>
</organism>
<dbReference type="Gene3D" id="3.40.50.10810">
    <property type="entry name" value="Tandem AAA-ATPase domain"/>
    <property type="match status" value="1"/>
</dbReference>
<dbReference type="Pfam" id="PF00271">
    <property type="entry name" value="Helicase_C"/>
    <property type="match status" value="1"/>
</dbReference>
<name>A0AAD4HA91_9FUNG</name>
<keyword evidence="8" id="KW-0156">Chromatin regulator</keyword>
<feature type="domain" description="Helicase ATP-binding" evidence="12">
    <location>
        <begin position="605"/>
        <end position="772"/>
    </location>
</feature>
<feature type="compositionally biased region" description="Low complexity" evidence="11">
    <location>
        <begin position="168"/>
        <end position="187"/>
    </location>
</feature>
<evidence type="ECO:0000256" key="7">
    <source>
        <dbReference type="ARBA" id="ARBA00022840"/>
    </source>
</evidence>
<comment type="similarity">
    <text evidence="2">Belongs to the SNF2/RAD54 helicase family.</text>
</comment>
<dbReference type="GO" id="GO:0003678">
    <property type="term" value="F:DNA helicase activity"/>
    <property type="evidence" value="ECO:0007669"/>
    <property type="project" value="UniProtKB-EC"/>
</dbReference>
<evidence type="ECO:0000256" key="1">
    <source>
        <dbReference type="ARBA" id="ARBA00004123"/>
    </source>
</evidence>
<keyword evidence="4" id="KW-0547">Nucleotide-binding</keyword>
<dbReference type="Pfam" id="PF00176">
    <property type="entry name" value="SNF2-rel_dom"/>
    <property type="match status" value="1"/>
</dbReference>
<dbReference type="EMBL" id="JAAAIL010000075">
    <property type="protein sequence ID" value="KAG0280259.1"/>
    <property type="molecule type" value="Genomic_DNA"/>
</dbReference>
<evidence type="ECO:0000256" key="3">
    <source>
        <dbReference type="ARBA" id="ARBA00012551"/>
    </source>
</evidence>
<keyword evidence="5" id="KW-0378">Hydrolase</keyword>
<dbReference type="EC" id="3.6.4.12" evidence="3"/>
<dbReference type="SMART" id="SM00490">
    <property type="entry name" value="HELICc"/>
    <property type="match status" value="1"/>
</dbReference>
<dbReference type="GO" id="GO:0005524">
    <property type="term" value="F:ATP binding"/>
    <property type="evidence" value="ECO:0007669"/>
    <property type="project" value="UniProtKB-KW"/>
</dbReference>
<feature type="region of interest" description="Disordered" evidence="11">
    <location>
        <begin position="531"/>
        <end position="555"/>
    </location>
</feature>
<dbReference type="InterPro" id="IPR001650">
    <property type="entry name" value="Helicase_C-like"/>
</dbReference>
<dbReference type="GO" id="GO:0016787">
    <property type="term" value="F:hydrolase activity"/>
    <property type="evidence" value="ECO:0007669"/>
    <property type="project" value="UniProtKB-KW"/>
</dbReference>